<dbReference type="InterPro" id="IPR045621">
    <property type="entry name" value="BPD_transp_1_N"/>
</dbReference>
<evidence type="ECO:0000256" key="7">
    <source>
        <dbReference type="RuleBase" id="RU363032"/>
    </source>
</evidence>
<dbReference type="GO" id="GO:0055085">
    <property type="term" value="P:transmembrane transport"/>
    <property type="evidence" value="ECO:0007669"/>
    <property type="project" value="InterPro"/>
</dbReference>
<feature type="transmembrane region" description="Helical" evidence="7">
    <location>
        <begin position="132"/>
        <end position="155"/>
    </location>
</feature>
<keyword evidence="3" id="KW-1003">Cell membrane</keyword>
<comment type="similarity">
    <text evidence="7">Belongs to the binding-protein-dependent transport system permease family.</text>
</comment>
<dbReference type="PROSITE" id="PS50928">
    <property type="entry name" value="ABC_TM1"/>
    <property type="match status" value="1"/>
</dbReference>
<keyword evidence="2 7" id="KW-0813">Transport</keyword>
<feature type="domain" description="ABC transmembrane type-1" evidence="8">
    <location>
        <begin position="95"/>
        <end position="306"/>
    </location>
</feature>
<evidence type="ECO:0000259" key="8">
    <source>
        <dbReference type="PROSITE" id="PS50928"/>
    </source>
</evidence>
<comment type="subcellular location">
    <subcellularLocation>
        <location evidence="1 7">Cell membrane</location>
        <topology evidence="1 7">Multi-pass membrane protein</topology>
    </subcellularLocation>
</comment>
<accession>A0A2I1K432</accession>
<proteinExistence type="inferred from homology"/>
<feature type="transmembrane region" description="Helical" evidence="7">
    <location>
        <begin position="99"/>
        <end position="120"/>
    </location>
</feature>
<dbReference type="Proteomes" id="UP000234384">
    <property type="component" value="Unassembled WGS sequence"/>
</dbReference>
<evidence type="ECO:0000256" key="6">
    <source>
        <dbReference type="ARBA" id="ARBA00023136"/>
    </source>
</evidence>
<name>A0A2I1K432_9LACT</name>
<keyword evidence="6 7" id="KW-0472">Membrane</keyword>
<dbReference type="GO" id="GO:0005886">
    <property type="term" value="C:plasma membrane"/>
    <property type="evidence" value="ECO:0007669"/>
    <property type="project" value="UniProtKB-SubCell"/>
</dbReference>
<dbReference type="Pfam" id="PF19300">
    <property type="entry name" value="BPD_transp_1_N"/>
    <property type="match status" value="1"/>
</dbReference>
<evidence type="ECO:0000256" key="4">
    <source>
        <dbReference type="ARBA" id="ARBA00022692"/>
    </source>
</evidence>
<feature type="transmembrane region" description="Helical" evidence="7">
    <location>
        <begin position="287"/>
        <end position="313"/>
    </location>
</feature>
<dbReference type="InterPro" id="IPR035906">
    <property type="entry name" value="MetI-like_sf"/>
</dbReference>
<dbReference type="InterPro" id="IPR000515">
    <property type="entry name" value="MetI-like"/>
</dbReference>
<dbReference type="Gene3D" id="1.10.3720.10">
    <property type="entry name" value="MetI-like"/>
    <property type="match status" value="1"/>
</dbReference>
<keyword evidence="5 7" id="KW-1133">Transmembrane helix</keyword>
<dbReference type="EMBL" id="PKHE01000003">
    <property type="protein sequence ID" value="PKY90410.1"/>
    <property type="molecule type" value="Genomic_DNA"/>
</dbReference>
<organism evidence="9 10">
    <name type="scientific">Falseniella ignava</name>
    <dbReference type="NCBI Taxonomy" id="137730"/>
    <lineage>
        <taxon>Bacteria</taxon>
        <taxon>Bacillati</taxon>
        <taxon>Bacillota</taxon>
        <taxon>Bacilli</taxon>
        <taxon>Lactobacillales</taxon>
        <taxon>Aerococcaceae</taxon>
        <taxon>Falseniella</taxon>
    </lineage>
</organism>
<sequence length="320" mass="35983">MWKTILRRLVLMIPQIVILSILVFLLADLMPGDALTGLIDPTISAEQIEAMREKLGLNKPVHERYLDWAGKILHGDFGRSWNHKMPVTQIIGIRIWPTLWLSLLTVIISYSIALPMGLYAGRYQNTAFDRFVNLYNFITYSVPVFVLGLLFLWAFGYSLGWFPTRGTISAGVTPGTFEAALSRFYHMILPAFTMGVLSTTGTVQYLRTSVIDAKTQDYVRTARSKGVPMDKIYSRHIFRNSILPIAQGMGYTITGLISGSVITETIFTYQGMGQLFITSINTRDFTVMTALVLLFGTMTLLGTLLSDIIMIFVDPRIRIN</sequence>
<evidence type="ECO:0000256" key="2">
    <source>
        <dbReference type="ARBA" id="ARBA00022448"/>
    </source>
</evidence>
<comment type="caution">
    <text evidence="9">The sequence shown here is derived from an EMBL/GenBank/DDBJ whole genome shotgun (WGS) entry which is preliminary data.</text>
</comment>
<dbReference type="SUPFAM" id="SSF161098">
    <property type="entry name" value="MetI-like"/>
    <property type="match status" value="1"/>
</dbReference>
<feature type="transmembrane region" description="Helical" evidence="7">
    <location>
        <begin position="242"/>
        <end position="267"/>
    </location>
</feature>
<dbReference type="RefSeq" id="WP_101953859.1">
    <property type="nucleotide sequence ID" value="NZ_PKHE01000003.1"/>
</dbReference>
<evidence type="ECO:0000256" key="3">
    <source>
        <dbReference type="ARBA" id="ARBA00022475"/>
    </source>
</evidence>
<evidence type="ECO:0000313" key="9">
    <source>
        <dbReference type="EMBL" id="PKY90410.1"/>
    </source>
</evidence>
<dbReference type="AlphaFoldDB" id="A0A2I1K432"/>
<feature type="transmembrane region" description="Helical" evidence="7">
    <location>
        <begin position="184"/>
        <end position="206"/>
    </location>
</feature>
<dbReference type="PANTHER" id="PTHR43163">
    <property type="entry name" value="DIPEPTIDE TRANSPORT SYSTEM PERMEASE PROTEIN DPPB-RELATED"/>
    <property type="match status" value="1"/>
</dbReference>
<dbReference type="Pfam" id="PF00528">
    <property type="entry name" value="BPD_transp_1"/>
    <property type="match status" value="1"/>
</dbReference>
<evidence type="ECO:0000256" key="5">
    <source>
        <dbReference type="ARBA" id="ARBA00022989"/>
    </source>
</evidence>
<protein>
    <submittedName>
        <fullName evidence="9">Peptide ABC transporter permease</fullName>
    </submittedName>
</protein>
<keyword evidence="4 7" id="KW-0812">Transmembrane</keyword>
<dbReference type="CDD" id="cd06261">
    <property type="entry name" value="TM_PBP2"/>
    <property type="match status" value="1"/>
</dbReference>
<reference evidence="9 10" key="1">
    <citation type="submission" date="2017-12" db="EMBL/GenBank/DDBJ databases">
        <title>Phylogenetic diversity of female urinary microbiome.</title>
        <authorList>
            <person name="Thomas-White K."/>
            <person name="Wolfe A.J."/>
        </authorList>
    </citation>
    <scope>NUCLEOTIDE SEQUENCE [LARGE SCALE GENOMIC DNA]</scope>
    <source>
        <strain evidence="9 10">UMB0898</strain>
    </source>
</reference>
<dbReference type="NCBIfam" id="NF045472">
    <property type="entry name" value="Opp4B"/>
    <property type="match status" value="1"/>
</dbReference>
<dbReference type="PANTHER" id="PTHR43163:SF6">
    <property type="entry name" value="DIPEPTIDE TRANSPORT SYSTEM PERMEASE PROTEIN DPPB-RELATED"/>
    <property type="match status" value="1"/>
</dbReference>
<evidence type="ECO:0000313" key="10">
    <source>
        <dbReference type="Proteomes" id="UP000234384"/>
    </source>
</evidence>
<gene>
    <name evidence="9" type="ORF">CYJ57_01940</name>
</gene>
<feature type="transmembrane region" description="Helical" evidence="7">
    <location>
        <begin position="9"/>
        <end position="27"/>
    </location>
</feature>
<evidence type="ECO:0000256" key="1">
    <source>
        <dbReference type="ARBA" id="ARBA00004651"/>
    </source>
</evidence>
<dbReference type="OrthoDB" id="9773683at2"/>